<accession>A0A4Z2IZR3</accession>
<protein>
    <submittedName>
        <fullName evidence="2">Uncharacterized protein</fullName>
    </submittedName>
</protein>
<comment type="caution">
    <text evidence="2">The sequence shown here is derived from an EMBL/GenBank/DDBJ whole genome shotgun (WGS) entry which is preliminary data.</text>
</comment>
<gene>
    <name evidence="2" type="ORF">EYF80_006367</name>
</gene>
<sequence>MSAASFRLTGSGGSLAGCRALSCTSGLKVTFLSVGRLRFAGGDDPLSAFTMVHSGSYSAVDLIFPSGASGSRRSSNVSVVGVSSSSSSSSSCRTILLISGIGSRVSRGPTSASPPATGECPSSSPPGVSASSSLFSIVSFFVKYREMLRELFAASAIFCCFLLPGRPAFVGLLRAALAAAAAAAFALMDDVAAEDASPLASPEPPLKNPPLLSDEVSDAEAFSSSFAARKGSDDPLKPAPTLLRFNWRGNKKKEEQEFISIMTTNCNVKPGSSSGTEREDDEGVSSLSLVSFSLLLSALTPSPFSPGAVFFNSDTFFRTAALYTLEDLVLLKTACSRSTARERVSLQRDGGDVKGELLQSVSCPLVAVDSFLQEAQAVLSGLK</sequence>
<evidence type="ECO:0000256" key="1">
    <source>
        <dbReference type="SAM" id="MobiDB-lite"/>
    </source>
</evidence>
<dbReference type="EMBL" id="SRLO01000033">
    <property type="protein sequence ID" value="TNN83386.1"/>
    <property type="molecule type" value="Genomic_DNA"/>
</dbReference>
<dbReference type="Proteomes" id="UP000314294">
    <property type="component" value="Unassembled WGS sequence"/>
</dbReference>
<reference evidence="2 3" key="1">
    <citation type="submission" date="2019-03" db="EMBL/GenBank/DDBJ databases">
        <title>First draft genome of Liparis tanakae, snailfish: a comprehensive survey of snailfish specific genes.</title>
        <authorList>
            <person name="Kim W."/>
            <person name="Song I."/>
            <person name="Jeong J.-H."/>
            <person name="Kim D."/>
            <person name="Kim S."/>
            <person name="Ryu S."/>
            <person name="Song J.Y."/>
            <person name="Lee S.K."/>
        </authorList>
    </citation>
    <scope>NUCLEOTIDE SEQUENCE [LARGE SCALE GENOMIC DNA]</scope>
    <source>
        <tissue evidence="2">Muscle</tissue>
    </source>
</reference>
<feature type="compositionally biased region" description="Low complexity" evidence="1">
    <location>
        <begin position="121"/>
        <end position="130"/>
    </location>
</feature>
<dbReference type="AlphaFoldDB" id="A0A4Z2IZR3"/>
<dbReference type="PROSITE" id="PS51257">
    <property type="entry name" value="PROKAR_LIPOPROTEIN"/>
    <property type="match status" value="1"/>
</dbReference>
<proteinExistence type="predicted"/>
<organism evidence="2 3">
    <name type="scientific">Liparis tanakae</name>
    <name type="common">Tanaka's snailfish</name>
    <dbReference type="NCBI Taxonomy" id="230148"/>
    <lineage>
        <taxon>Eukaryota</taxon>
        <taxon>Metazoa</taxon>
        <taxon>Chordata</taxon>
        <taxon>Craniata</taxon>
        <taxon>Vertebrata</taxon>
        <taxon>Euteleostomi</taxon>
        <taxon>Actinopterygii</taxon>
        <taxon>Neopterygii</taxon>
        <taxon>Teleostei</taxon>
        <taxon>Neoteleostei</taxon>
        <taxon>Acanthomorphata</taxon>
        <taxon>Eupercaria</taxon>
        <taxon>Perciformes</taxon>
        <taxon>Cottioidei</taxon>
        <taxon>Cottales</taxon>
        <taxon>Liparidae</taxon>
        <taxon>Liparis</taxon>
    </lineage>
</organism>
<evidence type="ECO:0000313" key="3">
    <source>
        <dbReference type="Proteomes" id="UP000314294"/>
    </source>
</evidence>
<name>A0A4Z2IZR3_9TELE</name>
<keyword evidence="3" id="KW-1185">Reference proteome</keyword>
<evidence type="ECO:0000313" key="2">
    <source>
        <dbReference type="EMBL" id="TNN83386.1"/>
    </source>
</evidence>
<feature type="region of interest" description="Disordered" evidence="1">
    <location>
        <begin position="105"/>
        <end position="130"/>
    </location>
</feature>